<dbReference type="EMBL" id="PNBA02000017">
    <property type="protein sequence ID" value="KAG6394042.1"/>
    <property type="molecule type" value="Genomic_DNA"/>
</dbReference>
<comment type="caution">
    <text evidence="6">The sequence shown here is derived from an EMBL/GenBank/DDBJ whole genome shotgun (WGS) entry which is preliminary data.</text>
</comment>
<gene>
    <name evidence="6" type="ORF">SASPL_144619</name>
</gene>
<dbReference type="AlphaFoldDB" id="A0A8X8WFL6"/>
<dbReference type="Proteomes" id="UP000298416">
    <property type="component" value="Unassembled WGS sequence"/>
</dbReference>
<keyword evidence="1 4" id="KW-0732">Signal</keyword>
<dbReference type="PANTHER" id="PTHR32099:SF42">
    <property type="entry name" value="CYSTEINE-RICH RECEPTOR-LIKE PROTEIN KINASE 9-RELATED"/>
    <property type="match status" value="1"/>
</dbReference>
<evidence type="ECO:0000313" key="7">
    <source>
        <dbReference type="Proteomes" id="UP000298416"/>
    </source>
</evidence>
<feature type="chain" id="PRO_5036496627" description="Gnk2-homologous domain-containing protein" evidence="4">
    <location>
        <begin position="24"/>
        <end position="177"/>
    </location>
</feature>
<dbReference type="CDD" id="cd23509">
    <property type="entry name" value="Gnk2-like"/>
    <property type="match status" value="1"/>
</dbReference>
<evidence type="ECO:0000313" key="6">
    <source>
        <dbReference type="EMBL" id="KAG6394042.1"/>
    </source>
</evidence>
<dbReference type="Pfam" id="PF01657">
    <property type="entry name" value="Stress-antifung"/>
    <property type="match status" value="1"/>
</dbReference>
<dbReference type="InterPro" id="IPR002902">
    <property type="entry name" value="GNK2"/>
</dbReference>
<feature type="region of interest" description="Disordered" evidence="3">
    <location>
        <begin position="146"/>
        <end position="177"/>
    </location>
</feature>
<evidence type="ECO:0000256" key="4">
    <source>
        <dbReference type="SAM" id="SignalP"/>
    </source>
</evidence>
<feature type="compositionally biased region" description="Polar residues" evidence="3">
    <location>
        <begin position="146"/>
        <end position="163"/>
    </location>
</feature>
<protein>
    <recommendedName>
        <fullName evidence="5">Gnk2-homologous domain-containing protein</fullName>
    </recommendedName>
</protein>
<reference evidence="6" key="1">
    <citation type="submission" date="2018-01" db="EMBL/GenBank/DDBJ databases">
        <authorList>
            <person name="Mao J.F."/>
        </authorList>
    </citation>
    <scope>NUCLEOTIDE SEQUENCE</scope>
    <source>
        <strain evidence="6">Huo1</strain>
        <tissue evidence="6">Leaf</tissue>
    </source>
</reference>
<feature type="domain" description="Gnk2-homologous" evidence="5">
    <location>
        <begin position="22"/>
        <end position="125"/>
    </location>
</feature>
<reference evidence="6" key="2">
    <citation type="submission" date="2020-08" db="EMBL/GenBank/DDBJ databases">
        <title>Plant Genome Project.</title>
        <authorList>
            <person name="Zhang R.-G."/>
        </authorList>
    </citation>
    <scope>NUCLEOTIDE SEQUENCE</scope>
    <source>
        <strain evidence="6">Huo1</strain>
        <tissue evidence="6">Leaf</tissue>
    </source>
</reference>
<evidence type="ECO:0000259" key="5">
    <source>
        <dbReference type="PROSITE" id="PS51473"/>
    </source>
</evidence>
<dbReference type="PROSITE" id="PS51473">
    <property type="entry name" value="GNK2"/>
    <property type="match status" value="1"/>
</dbReference>
<dbReference type="InterPro" id="IPR038408">
    <property type="entry name" value="GNK2_sf"/>
</dbReference>
<dbReference type="PANTHER" id="PTHR32099">
    <property type="entry name" value="CYSTEINE-RICH REPEAT SECRETORY PROTEIN"/>
    <property type="match status" value="1"/>
</dbReference>
<evidence type="ECO:0000256" key="1">
    <source>
        <dbReference type="ARBA" id="ARBA00022729"/>
    </source>
</evidence>
<accession>A0A8X8WFL6</accession>
<organism evidence="6">
    <name type="scientific">Salvia splendens</name>
    <name type="common">Scarlet sage</name>
    <dbReference type="NCBI Taxonomy" id="180675"/>
    <lineage>
        <taxon>Eukaryota</taxon>
        <taxon>Viridiplantae</taxon>
        <taxon>Streptophyta</taxon>
        <taxon>Embryophyta</taxon>
        <taxon>Tracheophyta</taxon>
        <taxon>Spermatophyta</taxon>
        <taxon>Magnoliopsida</taxon>
        <taxon>eudicotyledons</taxon>
        <taxon>Gunneridae</taxon>
        <taxon>Pentapetalae</taxon>
        <taxon>asterids</taxon>
        <taxon>lamiids</taxon>
        <taxon>Lamiales</taxon>
        <taxon>Lamiaceae</taxon>
        <taxon>Nepetoideae</taxon>
        <taxon>Mentheae</taxon>
        <taxon>Salviinae</taxon>
        <taxon>Salvia</taxon>
        <taxon>Salvia subgen. Calosphace</taxon>
        <taxon>core Calosphace</taxon>
    </lineage>
</organism>
<evidence type="ECO:0000256" key="2">
    <source>
        <dbReference type="ARBA" id="ARBA00022737"/>
    </source>
</evidence>
<keyword evidence="2" id="KW-0677">Repeat</keyword>
<keyword evidence="7" id="KW-1185">Reference proteome</keyword>
<dbReference type="Gene3D" id="3.30.430.20">
    <property type="entry name" value="Gnk2 domain, C-X8-C-X2-C motif"/>
    <property type="match status" value="1"/>
</dbReference>
<sequence>MWEIPNLIILPLLLQLHISVATSQPICSVSGETFANNSTYEANLNTLIASLSSGGIGGRRFLNTSVGHSPDTVNAVVVCRGNISLPACLKCVAAAAPATAQRCPNWKEAIFWNKTCMFKYSHRPIFGLLNIQPLSHFPTKRILLQSTSDPTSEDGNGTTNDPGSNLPPEGTTSGVRK</sequence>
<evidence type="ECO:0000256" key="3">
    <source>
        <dbReference type="SAM" id="MobiDB-lite"/>
    </source>
</evidence>
<proteinExistence type="predicted"/>
<name>A0A8X8WFL6_SALSN</name>
<feature type="signal peptide" evidence="4">
    <location>
        <begin position="1"/>
        <end position="23"/>
    </location>
</feature>